<name>A0A8G1EAW2_9RHOB</name>
<proteinExistence type="predicted"/>
<dbReference type="KEGG" id="nsm:JO391_13310"/>
<dbReference type="InterPro" id="IPR008557">
    <property type="entry name" value="PhoX"/>
</dbReference>
<feature type="chain" id="PRO_5034655518" evidence="1">
    <location>
        <begin position="19"/>
        <end position="476"/>
    </location>
</feature>
<dbReference type="Proteomes" id="UP000826300">
    <property type="component" value="Chromosome"/>
</dbReference>
<gene>
    <name evidence="2" type="ORF">JO391_13310</name>
</gene>
<reference evidence="2" key="1">
    <citation type="submission" date="2021-02" db="EMBL/GenBank/DDBJ databases">
        <title>Rhodobacter shimadae sp. nov., an aerobic anoxygenic phototrophic bacterium isolated from a hot spring.</title>
        <authorList>
            <person name="Muramatsu S."/>
            <person name="Haruta S."/>
            <person name="Hirose S."/>
            <person name="Hanada S."/>
        </authorList>
    </citation>
    <scope>NUCLEOTIDE SEQUENCE</scope>
    <source>
        <strain evidence="2">N10</strain>
    </source>
</reference>
<dbReference type="RefSeq" id="WP_220660965.1">
    <property type="nucleotide sequence ID" value="NZ_CP069370.1"/>
</dbReference>
<evidence type="ECO:0000313" key="2">
    <source>
        <dbReference type="EMBL" id="QYZ68742.1"/>
    </source>
</evidence>
<evidence type="ECO:0000256" key="1">
    <source>
        <dbReference type="SAM" id="SignalP"/>
    </source>
</evidence>
<evidence type="ECO:0000313" key="3">
    <source>
        <dbReference type="Proteomes" id="UP000826300"/>
    </source>
</evidence>
<keyword evidence="3" id="KW-1185">Reference proteome</keyword>
<organism evidence="2 3">
    <name type="scientific">Neotabrizicola shimadae</name>
    <dbReference type="NCBI Taxonomy" id="2807096"/>
    <lineage>
        <taxon>Bacteria</taxon>
        <taxon>Pseudomonadati</taxon>
        <taxon>Pseudomonadota</taxon>
        <taxon>Alphaproteobacteria</taxon>
        <taxon>Rhodobacterales</taxon>
        <taxon>Paracoccaceae</taxon>
        <taxon>Neotabrizicola</taxon>
    </lineage>
</organism>
<dbReference type="SUPFAM" id="SSF75011">
    <property type="entry name" value="3-carboxy-cis,cis-mucoante lactonizing enzyme"/>
    <property type="match status" value="1"/>
</dbReference>
<dbReference type="AlphaFoldDB" id="A0A8G1EAW2"/>
<accession>A0A8G1EAW2</accession>
<keyword evidence="1" id="KW-0732">Signal</keyword>
<sequence>MRKLSALLLLSTALPAAAEDFGASVDAQLAAQSLALFGIAAPLAEGAGESPEEGYRTPADTADAAIALADGLKAEFLTREAGSDVDMLAFYPVEAPTHLIACIEGDAEEIAPGKMNPAVQAISLADGKVTTLVRGTSSCDGIRATAWGTILFTEEDDRGGAYEILNPLAITEAVTITDRETGKTTDEAQVRRWLSMPTMAWEGIAVLADGTVYGGDELRPGTDTADADGGAIFKFIPAAPHAGGMIESLDASPFAAGKTYAMRVSCQKDTVQFGQGCEVGVADWVEVDPVKARVEADAKGATGFYRPEDLHQDMAYAGEGVRFCWADTGNEGARNYAEVMCAVDYPANVPVADAEGKISFTAMVQRFVQGDEEANSFDNLDFQPGTGNLYVLEDHPNGDIWACLRDGADRDLTTDGCIRVASVKDTSAEPTGFIFAADGKTAYVSIQHSDDTNMAKVDDYGTDDIVKITGFADVAK</sequence>
<feature type="signal peptide" evidence="1">
    <location>
        <begin position="1"/>
        <end position="18"/>
    </location>
</feature>
<dbReference type="EMBL" id="CP069370">
    <property type="protein sequence ID" value="QYZ68742.1"/>
    <property type="molecule type" value="Genomic_DNA"/>
</dbReference>
<protein>
    <submittedName>
        <fullName evidence="2">DUF839 domain-containing protein</fullName>
    </submittedName>
</protein>
<dbReference type="Pfam" id="PF05787">
    <property type="entry name" value="PhoX"/>
    <property type="match status" value="1"/>
</dbReference>